<accession>A0A1B2HLF2</accession>
<sequence length="269" mass="28316">MLIWTPLNAAELQKAMHGANIGPAALVPVHSGTVLLPSLDIKLAEAVLMAARVRKVADRAALFVWNESAAACYPFTAATPIGRGWFWGGHDEVVGMLAAAKRSSAVGRAADRAFSGLLDQRGKEKARLAAAERTAALTGADVTEVLHALGDHRNGVDAVPRFLREFGLPEVALVAELADEGRADAWITPLAPPRTPSWPKALIPPIWLALLAGLLAFGLPWWVFALAFGGSVVVIYAALASAANQLVRRKPVNTALPVVPVTQGAAPTD</sequence>
<organism evidence="2 3">
    <name type="scientific">Lentzea guizhouensis</name>
    <dbReference type="NCBI Taxonomy" id="1586287"/>
    <lineage>
        <taxon>Bacteria</taxon>
        <taxon>Bacillati</taxon>
        <taxon>Actinomycetota</taxon>
        <taxon>Actinomycetes</taxon>
        <taxon>Pseudonocardiales</taxon>
        <taxon>Pseudonocardiaceae</taxon>
        <taxon>Lentzea</taxon>
    </lineage>
</organism>
<keyword evidence="1" id="KW-0472">Membrane</keyword>
<protein>
    <submittedName>
        <fullName evidence="2">Uncharacterized protein</fullName>
    </submittedName>
</protein>
<proteinExistence type="predicted"/>
<feature type="transmembrane region" description="Helical" evidence="1">
    <location>
        <begin position="206"/>
        <end position="239"/>
    </location>
</feature>
<dbReference type="KEGG" id="led:BBK82_23280"/>
<evidence type="ECO:0000313" key="2">
    <source>
        <dbReference type="EMBL" id="ANZ38547.1"/>
    </source>
</evidence>
<dbReference type="STRING" id="1586287.BBK82_23280"/>
<evidence type="ECO:0000313" key="3">
    <source>
        <dbReference type="Proteomes" id="UP000093053"/>
    </source>
</evidence>
<dbReference type="EMBL" id="CP016793">
    <property type="protein sequence ID" value="ANZ38547.1"/>
    <property type="molecule type" value="Genomic_DNA"/>
</dbReference>
<dbReference type="Proteomes" id="UP000093053">
    <property type="component" value="Chromosome"/>
</dbReference>
<evidence type="ECO:0000256" key="1">
    <source>
        <dbReference type="SAM" id="Phobius"/>
    </source>
</evidence>
<keyword evidence="1" id="KW-1133">Transmembrane helix</keyword>
<keyword evidence="3" id="KW-1185">Reference proteome</keyword>
<reference evidence="2 3" key="1">
    <citation type="submission" date="2016-07" db="EMBL/GenBank/DDBJ databases">
        <title>Complete genome sequence of the Lentzea guizhouensis DHS C013.</title>
        <authorList>
            <person name="Cao C."/>
        </authorList>
    </citation>
    <scope>NUCLEOTIDE SEQUENCE [LARGE SCALE GENOMIC DNA]</scope>
    <source>
        <strain evidence="2 3">DHS C013</strain>
    </source>
</reference>
<name>A0A1B2HLF2_9PSEU</name>
<gene>
    <name evidence="2" type="ORF">BBK82_23280</name>
</gene>
<keyword evidence="1" id="KW-0812">Transmembrane</keyword>
<dbReference type="AlphaFoldDB" id="A0A1B2HLF2"/>